<keyword evidence="1" id="KW-1133">Transmembrane helix</keyword>
<dbReference type="PIRSF" id="PIRSF018266">
    <property type="entry name" value="FecR"/>
    <property type="match status" value="1"/>
</dbReference>
<dbReference type="EMBL" id="JALMLT010000001">
    <property type="protein sequence ID" value="MDT8757238.1"/>
    <property type="molecule type" value="Genomic_DNA"/>
</dbReference>
<gene>
    <name evidence="3" type="ORF">MZO42_00870</name>
</gene>
<evidence type="ECO:0000259" key="2">
    <source>
        <dbReference type="Pfam" id="PF04773"/>
    </source>
</evidence>
<name>A0ABU3MYP0_9SPHN</name>
<dbReference type="Gene3D" id="2.60.120.1440">
    <property type="match status" value="1"/>
</dbReference>
<feature type="domain" description="FecR protein" evidence="2">
    <location>
        <begin position="108"/>
        <end position="198"/>
    </location>
</feature>
<evidence type="ECO:0000313" key="3">
    <source>
        <dbReference type="EMBL" id="MDT8757238.1"/>
    </source>
</evidence>
<accession>A0ABU3MYP0</accession>
<dbReference type="PANTHER" id="PTHR30273">
    <property type="entry name" value="PERIPLASMIC SIGNAL SENSOR AND SIGMA FACTOR ACTIVATOR FECR-RELATED"/>
    <property type="match status" value="1"/>
</dbReference>
<keyword evidence="1" id="KW-0812">Transmembrane</keyword>
<keyword evidence="1" id="KW-0472">Membrane</keyword>
<evidence type="ECO:0000256" key="1">
    <source>
        <dbReference type="SAM" id="Phobius"/>
    </source>
</evidence>
<feature type="transmembrane region" description="Helical" evidence="1">
    <location>
        <begin position="79"/>
        <end position="100"/>
    </location>
</feature>
<dbReference type="Pfam" id="PF04773">
    <property type="entry name" value="FecR"/>
    <property type="match status" value="1"/>
</dbReference>
<organism evidence="3">
    <name type="scientific">Sphingomonas psychrotolerans</name>
    <dbReference type="NCBI Taxonomy" id="1327635"/>
    <lineage>
        <taxon>Bacteria</taxon>
        <taxon>Pseudomonadati</taxon>
        <taxon>Pseudomonadota</taxon>
        <taxon>Alphaproteobacteria</taxon>
        <taxon>Sphingomonadales</taxon>
        <taxon>Sphingomonadaceae</taxon>
        <taxon>Sphingomonas</taxon>
    </lineage>
</organism>
<sequence>MAMSAQDLELEEAARLWAIRAQDPAFGDWDGFTSWLESDPSHLEAYDAALAEEAWAVELLATAPAAPVIAREAQLRRRWWIAGSAAAAAAMAVIGGWAMLDRDAPAQQIATAPGEHRTIDLADGSKLALNGSTRVTIDPDLPRQVVLDQGEARFEIRHDASDPFIVLSGGTRLVDAGTVFNVVRDGDALEVAVSEGAVIYEPGPHAVWLKPGDTLKRQAKGAKPLVGKAPPQTIGSWASGALQYDKPSREQVARDLTRSLGRPVRTTAGTERLRFTGTLLLGGTPEEVLARAGPLLDVKFVPDGEGWTMSPAHGPPR</sequence>
<dbReference type="InterPro" id="IPR012373">
    <property type="entry name" value="Ferrdict_sens_TM"/>
</dbReference>
<dbReference type="PANTHER" id="PTHR30273:SF2">
    <property type="entry name" value="PROTEIN FECR"/>
    <property type="match status" value="1"/>
</dbReference>
<dbReference type="InterPro" id="IPR006860">
    <property type="entry name" value="FecR"/>
</dbReference>
<comment type="caution">
    <text evidence="3">The sequence shown here is derived from an EMBL/GenBank/DDBJ whole genome shotgun (WGS) entry which is preliminary data.</text>
</comment>
<reference evidence="3" key="1">
    <citation type="submission" date="2022-04" db="EMBL/GenBank/DDBJ databases">
        <title>Tomato heritable bacteria conferring resistance against bacterial wilt.</title>
        <authorList>
            <person name="Yin J."/>
        </authorList>
    </citation>
    <scope>NUCLEOTIDE SEQUENCE</scope>
    <source>
        <strain evidence="3">Cra20</strain>
    </source>
</reference>
<protein>
    <submittedName>
        <fullName evidence="3">FecR domain-containing protein</fullName>
    </submittedName>
</protein>
<proteinExistence type="predicted"/>